<gene>
    <name evidence="1" type="primary">31</name>
    <name evidence="1" type="ORF">SEA_KEVIN1_31</name>
</gene>
<evidence type="ECO:0000313" key="1">
    <source>
        <dbReference type="EMBL" id="QBI97275.1"/>
    </source>
</evidence>
<dbReference type="RefSeq" id="YP_010052034.1">
    <property type="nucleotide sequence ID" value="NC_054451.1"/>
</dbReference>
<sequence length="107" mass="12113">MPTTPIPASSSTFDPQLSNHLIVEAFEVARQRIALRDKECQVVRETAEVAKKAHRRRVVGARCRWRTQRDTGAYLAARQGFGRRDSGTLSEPFVFVTAVAPDLLYRR</sequence>
<protein>
    <submittedName>
        <fullName evidence="1">Uncharacterized protein</fullName>
    </submittedName>
</protein>
<dbReference type="GeneID" id="64367846"/>
<name>A0A481VUE0_9CAUD</name>
<organism evidence="1 2">
    <name type="scientific">Mycobacterium phage Kevin1</name>
    <dbReference type="NCBI Taxonomy" id="2530132"/>
    <lineage>
        <taxon>Viruses</taxon>
        <taxon>Duplodnaviria</taxon>
        <taxon>Heunggongvirae</taxon>
        <taxon>Uroviricota</taxon>
        <taxon>Caudoviricetes</taxon>
        <taxon>Nclasvirinae</taxon>
        <taxon>Charlievirus</taxon>
        <taxon>Charlievirus Kevin1</taxon>
    </lineage>
</organism>
<proteinExistence type="predicted"/>
<dbReference type="KEGG" id="vg:64367846"/>
<dbReference type="EMBL" id="MK524500">
    <property type="protein sequence ID" value="QBI97275.1"/>
    <property type="molecule type" value="Genomic_DNA"/>
</dbReference>
<reference evidence="1 2" key="1">
    <citation type="submission" date="2019-02" db="EMBL/GenBank/DDBJ databases">
        <authorList>
            <person name="Zhang K.D."/>
            <person name="Akoto F."/>
            <person name="Faltine-Gonzalez D.Z."/>
            <person name="Kenna M.A."/>
            <person name="Korenberg J.B."/>
            <person name="Mageeney C.M."/>
            <person name="Mendello K.R."/>
            <person name="Pyfer L.M."/>
            <person name="Ramirez W.A."/>
            <person name="Reisner J.R."/>
            <person name="Thoonkuzhy M.J."/>
            <person name="Veliz C.A."/>
            <person name="Zuilkoski C.M."/>
            <person name="Ware V.C."/>
            <person name="Garlena R.A."/>
            <person name="Russell D.A."/>
            <person name="Pope W.H."/>
            <person name="Jacobs-Sera D."/>
            <person name="Hatfull G.F."/>
        </authorList>
    </citation>
    <scope>NUCLEOTIDE SEQUENCE [LARGE SCALE GENOMIC DNA]</scope>
</reference>
<accession>A0A481VUE0</accession>
<evidence type="ECO:0000313" key="2">
    <source>
        <dbReference type="Proteomes" id="UP000293661"/>
    </source>
</evidence>
<dbReference type="Proteomes" id="UP000293661">
    <property type="component" value="Segment"/>
</dbReference>
<keyword evidence="2" id="KW-1185">Reference proteome</keyword>